<gene>
    <name evidence="2" type="ORF">PN497_02330</name>
</gene>
<feature type="compositionally biased region" description="Polar residues" evidence="1">
    <location>
        <begin position="1"/>
        <end position="15"/>
    </location>
</feature>
<keyword evidence="3" id="KW-1185">Reference proteome</keyword>
<evidence type="ECO:0000313" key="2">
    <source>
        <dbReference type="EMBL" id="MDB9440221.1"/>
    </source>
</evidence>
<dbReference type="RefSeq" id="WP_272109501.1">
    <property type="nucleotide sequence ID" value="NZ_JAQMTI010000028.1"/>
</dbReference>
<proteinExistence type="predicted"/>
<sequence length="90" mass="9806">MPKITIQNFSNTLSHPKSDRTPPHSQKAIASHIPKSDRTPPHSQKAIALLTSPKAIPTERFAIALPHPQTAIALSHSQTSDIFGIIRTLV</sequence>
<reference evidence="2 3" key="1">
    <citation type="submission" date="2023-01" db="EMBL/GenBank/DDBJ databases">
        <title>Genomes from the Australian National Cyanobacteria Reference Collection.</title>
        <authorList>
            <person name="Willis A."/>
            <person name="Lee E.M.F."/>
        </authorList>
    </citation>
    <scope>NUCLEOTIDE SEQUENCE [LARGE SCALE GENOMIC DNA]</scope>
    <source>
        <strain evidence="2 3">CS-549</strain>
    </source>
</reference>
<dbReference type="EMBL" id="JAQMTI010000028">
    <property type="protein sequence ID" value="MDB9440221.1"/>
    <property type="molecule type" value="Genomic_DNA"/>
</dbReference>
<dbReference type="Proteomes" id="UP001211711">
    <property type="component" value="Unassembled WGS sequence"/>
</dbReference>
<evidence type="ECO:0000313" key="3">
    <source>
        <dbReference type="Proteomes" id="UP001211711"/>
    </source>
</evidence>
<protein>
    <submittedName>
        <fullName evidence="2">Uncharacterized protein</fullName>
    </submittedName>
</protein>
<organism evidence="2 3">
    <name type="scientific">Sphaerospermopsis kisseleviana CS-549</name>
    <dbReference type="NCBI Taxonomy" id="3021783"/>
    <lineage>
        <taxon>Bacteria</taxon>
        <taxon>Bacillati</taxon>
        <taxon>Cyanobacteriota</taxon>
        <taxon>Cyanophyceae</taxon>
        <taxon>Nostocales</taxon>
        <taxon>Aphanizomenonaceae</taxon>
        <taxon>Sphaerospermopsis</taxon>
        <taxon>Sphaerospermopsis kisseleviana</taxon>
    </lineage>
</organism>
<accession>A0ABT4ZLF2</accession>
<feature type="region of interest" description="Disordered" evidence="1">
    <location>
        <begin position="1"/>
        <end position="41"/>
    </location>
</feature>
<evidence type="ECO:0000256" key="1">
    <source>
        <dbReference type="SAM" id="MobiDB-lite"/>
    </source>
</evidence>
<name>A0ABT4ZLF2_9CYAN</name>
<comment type="caution">
    <text evidence="2">The sequence shown here is derived from an EMBL/GenBank/DDBJ whole genome shotgun (WGS) entry which is preliminary data.</text>
</comment>